<accession>J9CZ92</accession>
<name>J9CZ92_9ZZZZ</name>
<dbReference type="EMBL" id="AMCI01001427">
    <property type="protein sequence ID" value="EJX05581.1"/>
    <property type="molecule type" value="Genomic_DNA"/>
</dbReference>
<gene>
    <name evidence="1" type="ORF">EVA_06305</name>
</gene>
<comment type="caution">
    <text evidence="1">The sequence shown here is derived from an EMBL/GenBank/DDBJ whole genome shotgun (WGS) entry which is preliminary data.</text>
</comment>
<protein>
    <submittedName>
        <fullName evidence="1">Uncharacterized protein</fullName>
    </submittedName>
</protein>
<reference evidence="1" key="1">
    <citation type="journal article" date="2012" name="PLoS ONE">
        <title>Gene sets for utilization of primary and secondary nutrition supplies in the distal gut of endangered iberian lynx.</title>
        <authorList>
            <person name="Alcaide M."/>
            <person name="Messina E."/>
            <person name="Richter M."/>
            <person name="Bargiela R."/>
            <person name="Peplies J."/>
            <person name="Huws S.A."/>
            <person name="Newbold C.J."/>
            <person name="Golyshin P.N."/>
            <person name="Simon M.A."/>
            <person name="Lopez G."/>
            <person name="Yakimov M.M."/>
            <person name="Ferrer M."/>
        </authorList>
    </citation>
    <scope>NUCLEOTIDE SEQUENCE</scope>
</reference>
<proteinExistence type="predicted"/>
<evidence type="ECO:0000313" key="1">
    <source>
        <dbReference type="EMBL" id="EJX05581.1"/>
    </source>
</evidence>
<dbReference type="AlphaFoldDB" id="J9CZ92"/>
<sequence>MFLSTQLRSQVIEHRLGTQIVTLLQRLLQHRTDGTLHHRQGSQRKRIGRSPSLNSCSFSIRRMRNTDASLTQALYQSMQEKILRRLHIQGLGFRTVHMTRHLDHISPVQPIARNLQFPSLRPMTHGPVAHLVIIRCRTADHQRQGVRLRRMYGYLHTAPVQHQRRQIRLKSMRSIVPTPASPPIQGVHQRHIRYQGIGHITDASVRYRCHQAIQILLHEFRIETTHQIKVPSQGIPYHGSGISQSRIKRILRSQASQSRHRCQHLLYGSRTIQFLVLIPVNRLPRRKVPHRDAYFRGFQPRFL</sequence>
<organism evidence="1">
    <name type="scientific">gut metagenome</name>
    <dbReference type="NCBI Taxonomy" id="749906"/>
    <lineage>
        <taxon>unclassified sequences</taxon>
        <taxon>metagenomes</taxon>
        <taxon>organismal metagenomes</taxon>
    </lineage>
</organism>